<dbReference type="PANTHER" id="PTHR19959:SF119">
    <property type="entry name" value="FUNGAL LIPASE-LIKE DOMAIN-CONTAINING PROTEIN"/>
    <property type="match status" value="1"/>
</dbReference>
<feature type="chain" id="PRO_5034621465" evidence="2">
    <location>
        <begin position="19"/>
        <end position="1205"/>
    </location>
</feature>
<feature type="signal peptide" evidence="2">
    <location>
        <begin position="1"/>
        <end position="18"/>
    </location>
</feature>
<name>A0A8H6HBT2_9AGAR</name>
<organism evidence="4 5">
    <name type="scientific">Ephemerocybe angulata</name>
    <dbReference type="NCBI Taxonomy" id="980116"/>
    <lineage>
        <taxon>Eukaryota</taxon>
        <taxon>Fungi</taxon>
        <taxon>Dikarya</taxon>
        <taxon>Basidiomycota</taxon>
        <taxon>Agaricomycotina</taxon>
        <taxon>Agaricomycetes</taxon>
        <taxon>Agaricomycetidae</taxon>
        <taxon>Agaricales</taxon>
        <taxon>Agaricineae</taxon>
        <taxon>Psathyrellaceae</taxon>
        <taxon>Ephemerocybe</taxon>
    </lineage>
</organism>
<dbReference type="InterPro" id="IPR024983">
    <property type="entry name" value="CHAT_dom"/>
</dbReference>
<dbReference type="EMBL" id="JACGCI010000148">
    <property type="protein sequence ID" value="KAF6743321.1"/>
    <property type="molecule type" value="Genomic_DNA"/>
</dbReference>
<dbReference type="Gene3D" id="1.25.40.10">
    <property type="entry name" value="Tetratricopeptide repeat domain"/>
    <property type="match status" value="3"/>
</dbReference>
<keyword evidence="2" id="KW-0732">Signal</keyword>
<comment type="caution">
    <text evidence="4">The sequence shown here is derived from an EMBL/GenBank/DDBJ whole genome shotgun (WGS) entry which is preliminary data.</text>
</comment>
<dbReference type="SUPFAM" id="SSF48452">
    <property type="entry name" value="TPR-like"/>
    <property type="match status" value="1"/>
</dbReference>
<evidence type="ECO:0000256" key="1">
    <source>
        <dbReference type="SAM" id="MobiDB-lite"/>
    </source>
</evidence>
<dbReference type="InterPro" id="IPR011990">
    <property type="entry name" value="TPR-like_helical_dom_sf"/>
</dbReference>
<sequence>MLIFYVSIVDLAVEFVLGLSELTSSFDLKELNVFAPPDSEEGQGFELVRTSSQRWEVPGFVELPKYEDVDFIVKSGSGEVVALLHVDERDLTPHLDHELKHSQMMECRHAAGLELRLSWSLAIAAPEGQSADDDILEELNEHGIAFASQFESTGALEDIAEAISAFQTAIRLAPEGHTELAGWLNNLGNAFLSRFERTGYVYDLVEALRTLGNAVDISPENDNDLPSRLSNLGNCFNRRFERDGHLEDVDKSIALHQRAVELTPEDDLEDRAAWLNNLGNAFTRRFEYLGDVHDIDEAISAQRRAIETTVEGHEELPCMLSNLGNSLWYRFEQTGDLADVVESISSLEHAIRITPEDHAELAPRLSNLANSFASRFRRNGILSDIAAAISATQKSVLLTPDDHPDLGARLSNLGNLFLARFDRTGETSDVTESIEAYRRTVDLTLEDHADMHIWLSNLGNALRTRFDKTRDPNDINEAVSVLRRAIKLTPDEHGYLPTYLSNLGISLMLRFEKTQDHADIEEAISTLQNSVQLIPEDSSILPSILNSLGASYRLQFNCGGDIHSLDDTIATHQKAVQLAPTGHAELPSWMKNLGNALYKRFTSSRTHSPVDLESCLCQISEAATCGFGSPHVRLAAAIRWAEILQLHTPLSIDIINAFDTALNLVALTVGLEQTVGRRYTRLRAISGLPQEAASAAFRLGRLDKAIEWLEQGRCLVWAQLNNLRTPVENLRTHNGDLANEVEEVARKLDMAGSTQRPSSIGMSLLEKITVEDQARDHLELSTKWDRLLETVRAIPGYETFLMPSPCSTLIRSLPESGTVVVINVHKSRCDAIALSRSQDEPHHIPLPDFSLAKANQYRSDMRNELESWGLRVRREEGSLDSDTEPSETRPIRPARLGKGGGSVIRDVLRNLWVEVVRPCIGSLGLAQSDDQSNREELPRIWWCPTGPLSFLPLHAAGIYGNVASESVLDHVVSSYIPTVSALSHRAQEAKSAHEVVSGLLLISQPNVPGASPIPGTTREVKVVSELAEINRARVESLDGISVTVEACLELMSRLSSIHLACHASQSSAEPLQSRFLFHSSALDLATIMQRNLHNADLAFLSACQTSSGEEKLPDEAVHLAAGMLAAGYRRVVATMWSIGDRHAPDLAKDFYEYLWSHSDTQISGGFDGERSAYALHYAVQRLRNRLNDNGDKSLLAWTPYVHFGN</sequence>
<feature type="region of interest" description="Disordered" evidence="1">
    <location>
        <begin position="876"/>
        <end position="895"/>
    </location>
</feature>
<dbReference type="Proteomes" id="UP000521943">
    <property type="component" value="Unassembled WGS sequence"/>
</dbReference>
<protein>
    <submittedName>
        <fullName evidence="4">CHAT domain-containing protein</fullName>
    </submittedName>
</protein>
<accession>A0A8H6HBT2</accession>
<evidence type="ECO:0000313" key="4">
    <source>
        <dbReference type="EMBL" id="KAF6743321.1"/>
    </source>
</evidence>
<gene>
    <name evidence="4" type="ORF">DFP72DRAFT_933815</name>
</gene>
<feature type="domain" description="CHAT" evidence="3">
    <location>
        <begin position="907"/>
        <end position="1205"/>
    </location>
</feature>
<dbReference type="AlphaFoldDB" id="A0A8H6HBT2"/>
<keyword evidence="5" id="KW-1185">Reference proteome</keyword>
<dbReference type="PANTHER" id="PTHR19959">
    <property type="entry name" value="KINESIN LIGHT CHAIN"/>
    <property type="match status" value="1"/>
</dbReference>
<dbReference type="OrthoDB" id="9991317at2759"/>
<evidence type="ECO:0000259" key="3">
    <source>
        <dbReference type="Pfam" id="PF12770"/>
    </source>
</evidence>
<reference evidence="4 5" key="1">
    <citation type="submission" date="2020-07" db="EMBL/GenBank/DDBJ databases">
        <title>Comparative genomics of pyrophilous fungi reveals a link between fire events and developmental genes.</title>
        <authorList>
            <consortium name="DOE Joint Genome Institute"/>
            <person name="Steindorff A.S."/>
            <person name="Carver A."/>
            <person name="Calhoun S."/>
            <person name="Stillman K."/>
            <person name="Liu H."/>
            <person name="Lipzen A."/>
            <person name="Pangilinan J."/>
            <person name="Labutti K."/>
            <person name="Bruns T.D."/>
            <person name="Grigoriev I.V."/>
        </authorList>
    </citation>
    <scope>NUCLEOTIDE SEQUENCE [LARGE SCALE GENOMIC DNA]</scope>
    <source>
        <strain evidence="4 5">CBS 144469</strain>
    </source>
</reference>
<evidence type="ECO:0000313" key="5">
    <source>
        <dbReference type="Proteomes" id="UP000521943"/>
    </source>
</evidence>
<evidence type="ECO:0000256" key="2">
    <source>
        <dbReference type="SAM" id="SignalP"/>
    </source>
</evidence>
<proteinExistence type="predicted"/>
<dbReference type="Pfam" id="PF12770">
    <property type="entry name" value="CHAT"/>
    <property type="match status" value="1"/>
</dbReference>